<dbReference type="GO" id="GO:0070006">
    <property type="term" value="F:metalloaminopeptidase activity"/>
    <property type="evidence" value="ECO:0007669"/>
    <property type="project" value="InterPro"/>
</dbReference>
<evidence type="ECO:0000256" key="5">
    <source>
        <dbReference type="ARBA" id="ARBA00022723"/>
    </source>
</evidence>
<comment type="similarity">
    <text evidence="3">Belongs to the peptidase M24B family.</text>
</comment>
<dbReference type="AlphaFoldDB" id="A0A5J5ICQ6"/>
<dbReference type="SUPFAM" id="SSF55920">
    <property type="entry name" value="Creatinase/aminopeptidase"/>
    <property type="match status" value="1"/>
</dbReference>
<dbReference type="Gene3D" id="3.40.350.10">
    <property type="entry name" value="Creatinase/prolidase N-terminal domain"/>
    <property type="match status" value="1"/>
</dbReference>
<evidence type="ECO:0000256" key="6">
    <source>
        <dbReference type="ARBA" id="ARBA00022801"/>
    </source>
</evidence>
<organism evidence="9 10">
    <name type="scientific">Ginsengibacter hankyongi</name>
    <dbReference type="NCBI Taxonomy" id="2607284"/>
    <lineage>
        <taxon>Bacteria</taxon>
        <taxon>Pseudomonadati</taxon>
        <taxon>Bacteroidota</taxon>
        <taxon>Chitinophagia</taxon>
        <taxon>Chitinophagales</taxon>
        <taxon>Chitinophagaceae</taxon>
        <taxon>Ginsengibacter</taxon>
    </lineage>
</organism>
<reference evidence="9 10" key="1">
    <citation type="submission" date="2019-09" db="EMBL/GenBank/DDBJ databases">
        <title>Draft genome sequence of Ginsengibacter sp. BR5-29.</title>
        <authorList>
            <person name="Im W.-T."/>
        </authorList>
    </citation>
    <scope>NUCLEOTIDE SEQUENCE [LARGE SCALE GENOMIC DNA]</scope>
    <source>
        <strain evidence="9 10">BR5-29</strain>
    </source>
</reference>
<comment type="catalytic activity">
    <reaction evidence="1">
        <text>Release of any N-terminal amino acid, including proline, that is linked to proline, even from a dipeptide or tripeptide.</text>
        <dbReference type="EC" id="3.4.11.9"/>
    </reaction>
</comment>
<protein>
    <recommendedName>
        <fullName evidence="4">Xaa-Pro aminopeptidase</fullName>
        <ecNumber evidence="4">3.4.11.9</ecNumber>
    </recommendedName>
</protein>
<evidence type="ECO:0000256" key="3">
    <source>
        <dbReference type="ARBA" id="ARBA00008766"/>
    </source>
</evidence>
<evidence type="ECO:0000256" key="1">
    <source>
        <dbReference type="ARBA" id="ARBA00001424"/>
    </source>
</evidence>
<dbReference type="EC" id="3.4.11.9" evidence="4"/>
<dbReference type="Proteomes" id="UP000326903">
    <property type="component" value="Unassembled WGS sequence"/>
</dbReference>
<dbReference type="EMBL" id="VYQF01000009">
    <property type="protein sequence ID" value="KAA9036090.1"/>
    <property type="molecule type" value="Genomic_DNA"/>
</dbReference>
<dbReference type="SMART" id="SM01011">
    <property type="entry name" value="AMP_N"/>
    <property type="match status" value="1"/>
</dbReference>
<feature type="domain" description="Aminopeptidase P N-terminal" evidence="8">
    <location>
        <begin position="2"/>
        <end position="134"/>
    </location>
</feature>
<comment type="caution">
    <text evidence="9">The sequence shown here is derived from an EMBL/GenBank/DDBJ whole genome shotgun (WGS) entry which is preliminary data.</text>
</comment>
<evidence type="ECO:0000313" key="10">
    <source>
        <dbReference type="Proteomes" id="UP000326903"/>
    </source>
</evidence>
<dbReference type="Gene3D" id="3.90.230.10">
    <property type="entry name" value="Creatinase/methionine aminopeptidase superfamily"/>
    <property type="match status" value="1"/>
</dbReference>
<dbReference type="Pfam" id="PF05195">
    <property type="entry name" value="AMP_N"/>
    <property type="match status" value="1"/>
</dbReference>
<dbReference type="InterPro" id="IPR000994">
    <property type="entry name" value="Pept_M24"/>
</dbReference>
<gene>
    <name evidence="9" type="ORF">FW778_19555</name>
</gene>
<dbReference type="PANTHER" id="PTHR43226:SF4">
    <property type="entry name" value="XAA-PRO AMINOPEPTIDASE 3"/>
    <property type="match status" value="1"/>
</dbReference>
<comment type="cofactor">
    <cofactor evidence="2">
        <name>Mn(2+)</name>
        <dbReference type="ChEBI" id="CHEBI:29035"/>
    </cofactor>
</comment>
<keyword evidence="6" id="KW-0378">Hydrolase</keyword>
<keyword evidence="10" id="KW-1185">Reference proteome</keyword>
<dbReference type="GO" id="GO:0006508">
    <property type="term" value="P:proteolysis"/>
    <property type="evidence" value="ECO:0007669"/>
    <property type="project" value="TreeGrafter"/>
</dbReference>
<dbReference type="InterPro" id="IPR052433">
    <property type="entry name" value="X-Pro_dipept-like"/>
</dbReference>
<evidence type="ECO:0000259" key="8">
    <source>
        <dbReference type="SMART" id="SM01011"/>
    </source>
</evidence>
<proteinExistence type="inferred from homology"/>
<sequence>MFDKEIYIKRRKILKEQVGNGLILLLGSEESSMNYKDNLYPFRQDSTFLYFFGIDQPGLTALIDIDNDKEILFGDDLTTEQMVWTGYKEPLQSIADRVGIPEVKTKKHLNAEVAVALMQKRKIHFLPPYRPEQVATLKHLLGIEPLIMPNLASVELIHAVVNQRSYKSPEEIAEIVNAVNTTVDMQLSAIKMAKEGMTEAQLAGNIQGIAIGAGGNLSFPTILTMHGEILHNSYSQSVLSDGSMVLCDCGAETGMHYAGDLTRTFPVSKKFTNIQRELYDIVFTAHKAAVELLKPGILFRDVHLFACEKLVEGLHQLGLMKGDIKETVALGAHALFFPCGLGHMMGLDTHDMENLGEQYVGYNKSIKQSTQFGLKSLRLGKELEEGFVITVEPGLYFNPDLINEWSAEKKFESFINYDRLENFKNVSGIRIEEDFLITTQGSQLLGKPLAKTADEIEELRLT</sequence>
<keyword evidence="7" id="KW-0464">Manganese</keyword>
<evidence type="ECO:0000256" key="2">
    <source>
        <dbReference type="ARBA" id="ARBA00001936"/>
    </source>
</evidence>
<dbReference type="SUPFAM" id="SSF53092">
    <property type="entry name" value="Creatinase/prolidase N-terminal domain"/>
    <property type="match status" value="1"/>
</dbReference>
<dbReference type="Pfam" id="PF00557">
    <property type="entry name" value="Peptidase_M24"/>
    <property type="match status" value="1"/>
</dbReference>
<evidence type="ECO:0000256" key="7">
    <source>
        <dbReference type="ARBA" id="ARBA00023211"/>
    </source>
</evidence>
<name>A0A5J5ICQ6_9BACT</name>
<dbReference type="InterPro" id="IPR036005">
    <property type="entry name" value="Creatinase/aminopeptidase-like"/>
</dbReference>
<evidence type="ECO:0000256" key="4">
    <source>
        <dbReference type="ARBA" id="ARBA00012574"/>
    </source>
</evidence>
<dbReference type="PANTHER" id="PTHR43226">
    <property type="entry name" value="XAA-PRO AMINOPEPTIDASE 3"/>
    <property type="match status" value="1"/>
</dbReference>
<dbReference type="RefSeq" id="WP_150416557.1">
    <property type="nucleotide sequence ID" value="NZ_VYQF01000009.1"/>
</dbReference>
<dbReference type="InterPro" id="IPR007865">
    <property type="entry name" value="Aminopep_P_N"/>
</dbReference>
<evidence type="ECO:0000313" key="9">
    <source>
        <dbReference type="EMBL" id="KAA9036090.1"/>
    </source>
</evidence>
<dbReference type="GO" id="GO:0005829">
    <property type="term" value="C:cytosol"/>
    <property type="evidence" value="ECO:0007669"/>
    <property type="project" value="TreeGrafter"/>
</dbReference>
<dbReference type="GO" id="GO:0030145">
    <property type="term" value="F:manganese ion binding"/>
    <property type="evidence" value="ECO:0007669"/>
    <property type="project" value="InterPro"/>
</dbReference>
<accession>A0A5J5ICQ6</accession>
<keyword evidence="5" id="KW-0479">Metal-binding</keyword>
<dbReference type="InterPro" id="IPR029149">
    <property type="entry name" value="Creatin/AminoP/Spt16_N"/>
</dbReference>